<evidence type="ECO:0000256" key="3">
    <source>
        <dbReference type="ARBA" id="ARBA00022475"/>
    </source>
</evidence>
<keyword evidence="4 7" id="KW-0812">Transmembrane</keyword>
<proteinExistence type="inferred from homology"/>
<sequence>MALRRRNKVNAGFSMSSMTDIVFLLLIFFMVTSTLISPNALKMLLPKSNNQTNAKPLTTISITKDLKYYVNNNGRLVKVNFSEIEPYLQETLQGKKDIYISLHAEKSVPIEQVVRVMNIAKRNHYKMILATSPDENR</sequence>
<evidence type="ECO:0000313" key="9">
    <source>
        <dbReference type="EMBL" id="PSK83941.1"/>
    </source>
</evidence>
<organism evidence="9 10">
    <name type="scientific">Prolixibacter denitrificans</name>
    <dbReference type="NCBI Taxonomy" id="1541063"/>
    <lineage>
        <taxon>Bacteria</taxon>
        <taxon>Pseudomonadati</taxon>
        <taxon>Bacteroidota</taxon>
        <taxon>Bacteroidia</taxon>
        <taxon>Marinilabiliales</taxon>
        <taxon>Prolixibacteraceae</taxon>
        <taxon>Prolixibacter</taxon>
    </lineage>
</organism>
<evidence type="ECO:0000256" key="2">
    <source>
        <dbReference type="ARBA" id="ARBA00005811"/>
    </source>
</evidence>
<gene>
    <name evidence="9" type="ORF">CLV93_103359</name>
</gene>
<protein>
    <submittedName>
        <fullName evidence="9">Biopolymer transport protein ExbD</fullName>
    </submittedName>
</protein>
<name>A0A2P8CG35_9BACT</name>
<dbReference type="EMBL" id="PYGC01000003">
    <property type="protein sequence ID" value="PSK83941.1"/>
    <property type="molecule type" value="Genomic_DNA"/>
</dbReference>
<comment type="subcellular location">
    <subcellularLocation>
        <location evidence="1">Cell membrane</location>
        <topology evidence="1">Single-pass membrane protein</topology>
    </subcellularLocation>
    <subcellularLocation>
        <location evidence="7">Cell membrane</location>
        <topology evidence="7">Single-pass type II membrane protein</topology>
    </subcellularLocation>
</comment>
<evidence type="ECO:0000256" key="6">
    <source>
        <dbReference type="ARBA" id="ARBA00023136"/>
    </source>
</evidence>
<evidence type="ECO:0000313" key="10">
    <source>
        <dbReference type="Proteomes" id="UP000240621"/>
    </source>
</evidence>
<comment type="caution">
    <text evidence="9">The sequence shown here is derived from an EMBL/GenBank/DDBJ whole genome shotgun (WGS) entry which is preliminary data.</text>
</comment>
<reference evidence="9 10" key="1">
    <citation type="submission" date="2018-03" db="EMBL/GenBank/DDBJ databases">
        <title>Genomic Encyclopedia of Archaeal and Bacterial Type Strains, Phase II (KMG-II): from individual species to whole genera.</title>
        <authorList>
            <person name="Goeker M."/>
        </authorList>
    </citation>
    <scope>NUCLEOTIDE SEQUENCE [LARGE SCALE GENOMIC DNA]</scope>
    <source>
        <strain evidence="9 10">DSM 27267</strain>
    </source>
</reference>
<keyword evidence="7" id="KW-0653">Protein transport</keyword>
<dbReference type="GO" id="GO:0015031">
    <property type="term" value="P:protein transport"/>
    <property type="evidence" value="ECO:0007669"/>
    <property type="project" value="UniProtKB-KW"/>
</dbReference>
<dbReference type="PANTHER" id="PTHR30558:SF7">
    <property type="entry name" value="TOL-PAL SYSTEM PROTEIN TOLR"/>
    <property type="match status" value="1"/>
</dbReference>
<keyword evidence="3" id="KW-1003">Cell membrane</keyword>
<dbReference type="InterPro" id="IPR003400">
    <property type="entry name" value="ExbD"/>
</dbReference>
<dbReference type="RefSeq" id="WP_106541764.1">
    <property type="nucleotide sequence ID" value="NZ_BLAU01000001.1"/>
</dbReference>
<dbReference type="GO" id="GO:0005886">
    <property type="term" value="C:plasma membrane"/>
    <property type="evidence" value="ECO:0007669"/>
    <property type="project" value="UniProtKB-SubCell"/>
</dbReference>
<dbReference type="Proteomes" id="UP000240621">
    <property type="component" value="Unassembled WGS sequence"/>
</dbReference>
<comment type="similarity">
    <text evidence="2 7">Belongs to the ExbD/TolR family.</text>
</comment>
<dbReference type="Gene3D" id="3.30.420.270">
    <property type="match status" value="1"/>
</dbReference>
<dbReference type="Pfam" id="PF02472">
    <property type="entry name" value="ExbD"/>
    <property type="match status" value="1"/>
</dbReference>
<dbReference type="GO" id="GO:0022857">
    <property type="term" value="F:transmembrane transporter activity"/>
    <property type="evidence" value="ECO:0007669"/>
    <property type="project" value="InterPro"/>
</dbReference>
<feature type="transmembrane region" description="Helical" evidence="8">
    <location>
        <begin position="21"/>
        <end position="41"/>
    </location>
</feature>
<dbReference type="AlphaFoldDB" id="A0A2P8CG35"/>
<evidence type="ECO:0000256" key="5">
    <source>
        <dbReference type="ARBA" id="ARBA00022989"/>
    </source>
</evidence>
<keyword evidence="7" id="KW-0813">Transport</keyword>
<evidence type="ECO:0000256" key="7">
    <source>
        <dbReference type="RuleBase" id="RU003879"/>
    </source>
</evidence>
<keyword evidence="5 8" id="KW-1133">Transmembrane helix</keyword>
<evidence type="ECO:0000256" key="8">
    <source>
        <dbReference type="SAM" id="Phobius"/>
    </source>
</evidence>
<evidence type="ECO:0000256" key="4">
    <source>
        <dbReference type="ARBA" id="ARBA00022692"/>
    </source>
</evidence>
<accession>A0A2P8CG35</accession>
<keyword evidence="6 8" id="KW-0472">Membrane</keyword>
<evidence type="ECO:0000256" key="1">
    <source>
        <dbReference type="ARBA" id="ARBA00004162"/>
    </source>
</evidence>
<dbReference type="PANTHER" id="PTHR30558">
    <property type="entry name" value="EXBD MEMBRANE COMPONENT OF PMF-DRIVEN MACROMOLECULE IMPORT SYSTEM"/>
    <property type="match status" value="1"/>
</dbReference>
<dbReference type="OrthoDB" id="9793581at2"/>